<dbReference type="RefSeq" id="WP_379873590.1">
    <property type="nucleotide sequence ID" value="NZ_JBHTBH010000014.1"/>
</dbReference>
<comment type="caution">
    <text evidence="2">The sequence shown here is derived from an EMBL/GenBank/DDBJ whole genome shotgun (WGS) entry which is preliminary data.</text>
</comment>
<gene>
    <name evidence="2" type="ORF">ACFQRF_24790</name>
</gene>
<proteinExistence type="predicted"/>
<accession>A0ABW2KM78</accession>
<evidence type="ECO:0000259" key="1">
    <source>
        <dbReference type="Pfam" id="PF03559"/>
    </source>
</evidence>
<dbReference type="Proteomes" id="UP001596540">
    <property type="component" value="Unassembled WGS sequence"/>
</dbReference>
<dbReference type="Pfam" id="PF03559">
    <property type="entry name" value="Hexose_dehydrat"/>
    <property type="match status" value="2"/>
</dbReference>
<feature type="domain" description="dTDP-4-dehydro-6-deoxy-alpha-D-glucopyranose 2,3-dehydratase" evidence="1">
    <location>
        <begin position="272"/>
        <end position="473"/>
    </location>
</feature>
<dbReference type="Gene3D" id="3.90.79.40">
    <property type="entry name" value="EvaA sugar 2,3-dehydratase subunit"/>
    <property type="match status" value="2"/>
</dbReference>
<dbReference type="InterPro" id="IPR038153">
    <property type="entry name" value="EvaA-like_sf"/>
</dbReference>
<sequence>MTDLAPPSPLRPSSDPAPAARLAVSAQARGTPATDLAGVHAWYRDAGRRAYTHVERVELDALTGWRRDPATGDIGHHSGRFFTIHGLDVHLPAAPIPRWHQPIIDQPEVGILGLLVKDIDGVPHLLMQAKVEPGNRNGLQFSPTVQATRSNYTRVHRGRPVPYLDYFRDTDRHRVLADVRQSEQGAWFHRKRNRNLVVEVNEDVEVLDGFRWLTLGQVHELLAEEDLVNMDARTVLSCLPFTGPALPADGDGFRLALLRSCSGDAGSLHPTSEILSWITRMRTMTDVHTRRVPLDGLPGWRRTPERITHQDGLYFDVIGVSVRAGGREVNEWTQPMIAPRATGVIAFLVSRIGGVLHVLVHARAEPGYHDVVELAPTVQGTPATYDALPAEARPRYLDTVLTARPGQIRFDAILSEEGGRFYHARNRYLIVETAPDTRAHPPDYRWLTVHQLAGLLRHSHYLNVQARSLVACLHSLAAAP</sequence>
<evidence type="ECO:0000313" key="2">
    <source>
        <dbReference type="EMBL" id="MFC7330957.1"/>
    </source>
</evidence>
<feature type="domain" description="dTDP-4-dehydro-6-deoxy-alpha-D-glucopyranose 2,3-dehydratase" evidence="1">
    <location>
        <begin position="38"/>
        <end position="239"/>
    </location>
</feature>
<evidence type="ECO:0000313" key="3">
    <source>
        <dbReference type="Proteomes" id="UP001596540"/>
    </source>
</evidence>
<keyword evidence="3" id="KW-1185">Reference proteome</keyword>
<name>A0ABW2KM78_9ACTN</name>
<protein>
    <submittedName>
        <fullName evidence="2">NDP-hexose 2,3-dehydratase family protein</fullName>
    </submittedName>
</protein>
<dbReference type="EMBL" id="JBHTBH010000014">
    <property type="protein sequence ID" value="MFC7330957.1"/>
    <property type="molecule type" value="Genomic_DNA"/>
</dbReference>
<organism evidence="2 3">
    <name type="scientific">Marinactinospora rubrisoli</name>
    <dbReference type="NCBI Taxonomy" id="2715399"/>
    <lineage>
        <taxon>Bacteria</taxon>
        <taxon>Bacillati</taxon>
        <taxon>Actinomycetota</taxon>
        <taxon>Actinomycetes</taxon>
        <taxon>Streptosporangiales</taxon>
        <taxon>Nocardiopsidaceae</taxon>
        <taxon>Marinactinospora</taxon>
    </lineage>
</organism>
<reference evidence="3" key="1">
    <citation type="journal article" date="2019" name="Int. J. Syst. Evol. Microbiol.">
        <title>The Global Catalogue of Microorganisms (GCM) 10K type strain sequencing project: providing services to taxonomists for standard genome sequencing and annotation.</title>
        <authorList>
            <consortium name="The Broad Institute Genomics Platform"/>
            <consortium name="The Broad Institute Genome Sequencing Center for Infectious Disease"/>
            <person name="Wu L."/>
            <person name="Ma J."/>
        </authorList>
    </citation>
    <scope>NUCLEOTIDE SEQUENCE [LARGE SCALE GENOMIC DNA]</scope>
    <source>
        <strain evidence="3">CGMCC 4.7382</strain>
    </source>
</reference>
<dbReference type="InterPro" id="IPR005212">
    <property type="entry name" value="EvaA-like"/>
</dbReference>